<evidence type="ECO:0000256" key="1">
    <source>
        <dbReference type="SAM" id="SignalP"/>
    </source>
</evidence>
<organism evidence="2 3">
    <name type="scientific">Hoylesella nanceiensis</name>
    <dbReference type="NCBI Taxonomy" id="425941"/>
    <lineage>
        <taxon>Bacteria</taxon>
        <taxon>Pseudomonadati</taxon>
        <taxon>Bacteroidota</taxon>
        <taxon>Bacteroidia</taxon>
        <taxon>Bacteroidales</taxon>
        <taxon>Prevotellaceae</taxon>
        <taxon>Hoylesella</taxon>
    </lineage>
</organism>
<evidence type="ECO:0008006" key="4">
    <source>
        <dbReference type="Google" id="ProtNLM"/>
    </source>
</evidence>
<keyword evidence="3" id="KW-1185">Reference proteome</keyword>
<feature type="chain" id="PRO_5045444459" description="Lipoprotein" evidence="1">
    <location>
        <begin position="24"/>
        <end position="145"/>
    </location>
</feature>
<dbReference type="Proteomes" id="UP000788426">
    <property type="component" value="Unassembled WGS sequence"/>
</dbReference>
<reference evidence="2 3" key="1">
    <citation type="submission" date="2021-07" db="EMBL/GenBank/DDBJ databases">
        <title>Genomic diversity and antimicrobial resistance of Prevotella spp. isolated from chronic lung disease airways.</title>
        <authorList>
            <person name="Webb K.A."/>
            <person name="Olagoke O.S."/>
            <person name="Baird T."/>
            <person name="Neill J."/>
            <person name="Pham A."/>
            <person name="Wells T.J."/>
            <person name="Ramsay K.A."/>
            <person name="Bell S.C."/>
            <person name="Sarovich D.S."/>
            <person name="Price E.P."/>
        </authorList>
    </citation>
    <scope>NUCLEOTIDE SEQUENCE [LARGE SCALE GENOMIC DNA]</scope>
    <source>
        <strain evidence="2 3">SCHI0011.S.12</strain>
    </source>
</reference>
<evidence type="ECO:0000313" key="3">
    <source>
        <dbReference type="Proteomes" id="UP000788426"/>
    </source>
</evidence>
<dbReference type="EMBL" id="JAHXCT010000005">
    <property type="protein sequence ID" value="MBW4769694.1"/>
    <property type="molecule type" value="Genomic_DNA"/>
</dbReference>
<accession>A0ABS6YDQ8</accession>
<proteinExistence type="predicted"/>
<name>A0ABS6YDQ8_9BACT</name>
<gene>
    <name evidence="2" type="ORF">KZO38_07970</name>
</gene>
<keyword evidence="1" id="KW-0732">Signal</keyword>
<feature type="signal peptide" evidence="1">
    <location>
        <begin position="1"/>
        <end position="23"/>
    </location>
</feature>
<dbReference type="PROSITE" id="PS51257">
    <property type="entry name" value="PROKAR_LIPOPROTEIN"/>
    <property type="match status" value="1"/>
</dbReference>
<sequence length="145" mass="16308">MDKNFLKLIPLSLLAILIASSCAKKDSPSQTNNSVKNRIYASEAEEAKALLLSVEELRQMPKEIRIKRAAALALKNYAFYKDSVFYLNISKEDAKKLGVDEDLYEEITEGIKDTNKQIKESNAKGEKVIIDTTEVDNINCKKKHG</sequence>
<evidence type="ECO:0000313" key="2">
    <source>
        <dbReference type="EMBL" id="MBW4769694.1"/>
    </source>
</evidence>
<protein>
    <recommendedName>
        <fullName evidence="4">Lipoprotein</fullName>
    </recommendedName>
</protein>
<dbReference type="RefSeq" id="WP_219481701.1">
    <property type="nucleotide sequence ID" value="NZ_JAHXCT010000005.1"/>
</dbReference>
<comment type="caution">
    <text evidence="2">The sequence shown here is derived from an EMBL/GenBank/DDBJ whole genome shotgun (WGS) entry which is preliminary data.</text>
</comment>